<proteinExistence type="predicted"/>
<dbReference type="Pfam" id="PF02082">
    <property type="entry name" value="Rrf2"/>
    <property type="match status" value="1"/>
</dbReference>
<dbReference type="InterPro" id="IPR036388">
    <property type="entry name" value="WH-like_DNA-bd_sf"/>
</dbReference>
<dbReference type="Gene3D" id="1.10.10.10">
    <property type="entry name" value="Winged helix-like DNA-binding domain superfamily/Winged helix DNA-binding domain"/>
    <property type="match status" value="1"/>
</dbReference>
<dbReference type="EMBL" id="JABBCP010000005">
    <property type="protein sequence ID" value="NMF56039.1"/>
    <property type="molecule type" value="Genomic_DNA"/>
</dbReference>
<evidence type="ECO:0000256" key="1">
    <source>
        <dbReference type="ARBA" id="ARBA00023125"/>
    </source>
</evidence>
<organism evidence="2 3">
    <name type="scientific">Collinsella acetigenes</name>
    <dbReference type="NCBI Taxonomy" id="2713419"/>
    <lineage>
        <taxon>Bacteria</taxon>
        <taxon>Bacillati</taxon>
        <taxon>Actinomycetota</taxon>
        <taxon>Coriobacteriia</taxon>
        <taxon>Coriobacteriales</taxon>
        <taxon>Coriobacteriaceae</taxon>
        <taxon>Collinsella</taxon>
    </lineage>
</organism>
<comment type="caution">
    <text evidence="2">The sequence shown here is derived from an EMBL/GenBank/DDBJ whole genome shotgun (WGS) entry which is preliminary data.</text>
</comment>
<dbReference type="Proteomes" id="UP000546970">
    <property type="component" value="Unassembled WGS sequence"/>
</dbReference>
<dbReference type="PANTHER" id="PTHR33221">
    <property type="entry name" value="WINGED HELIX-TURN-HELIX TRANSCRIPTIONAL REGULATOR, RRF2 FAMILY"/>
    <property type="match status" value="1"/>
</dbReference>
<keyword evidence="1" id="KW-0238">DNA-binding</keyword>
<dbReference type="PROSITE" id="PS01332">
    <property type="entry name" value="HTH_RRF2_1"/>
    <property type="match status" value="1"/>
</dbReference>
<dbReference type="InterPro" id="IPR036390">
    <property type="entry name" value="WH_DNA-bd_sf"/>
</dbReference>
<dbReference type="GO" id="GO:0003700">
    <property type="term" value="F:DNA-binding transcription factor activity"/>
    <property type="evidence" value="ECO:0007669"/>
    <property type="project" value="TreeGrafter"/>
</dbReference>
<dbReference type="NCBIfam" id="TIGR00738">
    <property type="entry name" value="rrf2_super"/>
    <property type="match status" value="1"/>
</dbReference>
<reference evidence="2 3" key="1">
    <citation type="submission" date="2020-04" db="EMBL/GenBank/DDBJ databases">
        <title>Collinsella sp. KGMB02528 nov., an anaerobic actinobacterium isolated from human feces.</title>
        <authorList>
            <person name="Han K.-I."/>
            <person name="Eom M.K."/>
            <person name="Kim J.-S."/>
            <person name="Lee K.C."/>
            <person name="Suh M.K."/>
            <person name="Park S.-H."/>
            <person name="Lee J.H."/>
            <person name="Kang S.W."/>
            <person name="Park J.-E."/>
            <person name="Oh B.S."/>
            <person name="Yu S.Y."/>
            <person name="Choi S.-H."/>
            <person name="Lee D.H."/>
            <person name="Yoon H."/>
            <person name="Kim B.-Y."/>
            <person name="Lee J.H."/>
            <person name="Lee J.-S."/>
        </authorList>
    </citation>
    <scope>NUCLEOTIDE SEQUENCE [LARGE SCALE GENOMIC DNA]</scope>
    <source>
        <strain evidence="2 3">KGMB02528</strain>
    </source>
</reference>
<name>A0A7X9UCL3_9ACTN</name>
<sequence length="152" mass="16037">MLISSKGRYALRLMIYIAAFGDEEGKIALREVAERESISLKYLEQLVRPLMGAGLLKSVRGKGGGYMLAKPAEEIRAGDILRVAEGSTGAVACEGLDGSCGRAGLCSTVKFWTGLEAAIDAYVDGVTLAELSAVPEVHLEVDLSSLEGCKGK</sequence>
<evidence type="ECO:0000313" key="2">
    <source>
        <dbReference type="EMBL" id="NMF56039.1"/>
    </source>
</evidence>
<dbReference type="InterPro" id="IPR000944">
    <property type="entry name" value="Tscrpt_reg_Rrf2"/>
</dbReference>
<dbReference type="GeneID" id="98651058"/>
<dbReference type="PANTHER" id="PTHR33221:SF5">
    <property type="entry name" value="HTH-TYPE TRANSCRIPTIONAL REGULATOR ISCR"/>
    <property type="match status" value="1"/>
</dbReference>
<dbReference type="GO" id="GO:0005829">
    <property type="term" value="C:cytosol"/>
    <property type="evidence" value="ECO:0007669"/>
    <property type="project" value="TreeGrafter"/>
</dbReference>
<dbReference type="SUPFAM" id="SSF46785">
    <property type="entry name" value="Winged helix' DNA-binding domain"/>
    <property type="match status" value="1"/>
</dbReference>
<protein>
    <submittedName>
        <fullName evidence="2">Rrf2 family transcriptional regulator</fullName>
    </submittedName>
</protein>
<dbReference type="RefSeq" id="WP_022386411.1">
    <property type="nucleotide sequence ID" value="NZ_JABBCP010000005.1"/>
</dbReference>
<accession>A0A7X9UCL3</accession>
<dbReference type="GO" id="GO:0003677">
    <property type="term" value="F:DNA binding"/>
    <property type="evidence" value="ECO:0007669"/>
    <property type="project" value="UniProtKB-KW"/>
</dbReference>
<dbReference type="AlphaFoldDB" id="A0A7X9UCL3"/>
<dbReference type="PROSITE" id="PS51197">
    <property type="entry name" value="HTH_RRF2_2"/>
    <property type="match status" value="1"/>
</dbReference>
<keyword evidence="3" id="KW-1185">Reference proteome</keyword>
<gene>
    <name evidence="2" type="ORF">HF320_06835</name>
</gene>
<dbReference type="InterPro" id="IPR030489">
    <property type="entry name" value="TR_Rrf2-type_CS"/>
</dbReference>
<evidence type="ECO:0000313" key="3">
    <source>
        <dbReference type="Proteomes" id="UP000546970"/>
    </source>
</evidence>